<gene>
    <name evidence="1" type="ORF">SAMN05216245_102183</name>
</gene>
<evidence type="ECO:0000313" key="1">
    <source>
        <dbReference type="EMBL" id="SFE18313.1"/>
    </source>
</evidence>
<sequence>MSFLSIFCSELTLTQDNFFYMIKHFRGNELPQIRILPCNV</sequence>
<proteinExistence type="predicted"/>
<dbReference type="Proteomes" id="UP000198896">
    <property type="component" value="Unassembled WGS sequence"/>
</dbReference>
<dbReference type="EMBL" id="FONL01000002">
    <property type="protein sequence ID" value="SFE18313.1"/>
    <property type="molecule type" value="Genomic_DNA"/>
</dbReference>
<dbReference type="AlphaFoldDB" id="A0A1I1YJJ0"/>
<keyword evidence="2" id="KW-1185">Reference proteome</keyword>
<evidence type="ECO:0000313" key="2">
    <source>
        <dbReference type="Proteomes" id="UP000198896"/>
    </source>
</evidence>
<reference evidence="1 2" key="1">
    <citation type="submission" date="2016-10" db="EMBL/GenBank/DDBJ databases">
        <authorList>
            <person name="de Groot N.N."/>
        </authorList>
    </citation>
    <scope>NUCLEOTIDE SEQUENCE [LARGE SCALE GENOMIC DNA]</scope>
    <source>
        <strain evidence="1 2">DSM 9236</strain>
    </source>
</reference>
<name>A0A1I1YJJ0_9FIRM</name>
<protein>
    <submittedName>
        <fullName evidence="1">Uncharacterized protein</fullName>
    </submittedName>
</protein>
<dbReference type="STRING" id="1123323.SAMN05216245_102183"/>
<organism evidence="1 2">
    <name type="scientific">Succiniclasticum ruminis DSM 9236</name>
    <dbReference type="NCBI Taxonomy" id="1123323"/>
    <lineage>
        <taxon>Bacteria</taxon>
        <taxon>Bacillati</taxon>
        <taxon>Bacillota</taxon>
        <taxon>Negativicutes</taxon>
        <taxon>Acidaminococcales</taxon>
        <taxon>Acidaminococcaceae</taxon>
        <taxon>Succiniclasticum</taxon>
    </lineage>
</organism>
<accession>A0A1I1YJJ0</accession>